<reference evidence="2 3" key="1">
    <citation type="submission" date="2016-05" db="EMBL/GenBank/DDBJ databases">
        <title>A degradative enzymes factory behind the ericoid mycorrhizal symbiosis.</title>
        <authorList>
            <consortium name="DOE Joint Genome Institute"/>
            <person name="Martino E."/>
            <person name="Morin E."/>
            <person name="Grelet G."/>
            <person name="Kuo A."/>
            <person name="Kohler A."/>
            <person name="Daghino S."/>
            <person name="Barry K."/>
            <person name="Choi C."/>
            <person name="Cichocki N."/>
            <person name="Clum A."/>
            <person name="Copeland A."/>
            <person name="Hainaut M."/>
            <person name="Haridas S."/>
            <person name="Labutti K."/>
            <person name="Lindquist E."/>
            <person name="Lipzen A."/>
            <person name="Khouja H.-R."/>
            <person name="Murat C."/>
            <person name="Ohm R."/>
            <person name="Olson A."/>
            <person name="Spatafora J."/>
            <person name="Veneault-Fourrey C."/>
            <person name="Henrissat B."/>
            <person name="Grigoriev I."/>
            <person name="Martin F."/>
            <person name="Perotto S."/>
        </authorList>
    </citation>
    <scope>NUCLEOTIDE SEQUENCE [LARGE SCALE GENOMIC DNA]</scope>
    <source>
        <strain evidence="2 3">UAMH 7357</strain>
    </source>
</reference>
<evidence type="ECO:0000313" key="2">
    <source>
        <dbReference type="EMBL" id="PMD13625.1"/>
    </source>
</evidence>
<keyword evidence="1" id="KW-0472">Membrane</keyword>
<organism evidence="2 3">
    <name type="scientific">Hyaloscypha hepaticicola</name>
    <dbReference type="NCBI Taxonomy" id="2082293"/>
    <lineage>
        <taxon>Eukaryota</taxon>
        <taxon>Fungi</taxon>
        <taxon>Dikarya</taxon>
        <taxon>Ascomycota</taxon>
        <taxon>Pezizomycotina</taxon>
        <taxon>Leotiomycetes</taxon>
        <taxon>Helotiales</taxon>
        <taxon>Hyaloscyphaceae</taxon>
        <taxon>Hyaloscypha</taxon>
    </lineage>
</organism>
<keyword evidence="3" id="KW-1185">Reference proteome</keyword>
<name>A0A2J6PHW1_9HELO</name>
<dbReference type="Proteomes" id="UP000235672">
    <property type="component" value="Unassembled WGS sequence"/>
</dbReference>
<dbReference type="EMBL" id="KZ613529">
    <property type="protein sequence ID" value="PMD13625.1"/>
    <property type="molecule type" value="Genomic_DNA"/>
</dbReference>
<feature type="transmembrane region" description="Helical" evidence="1">
    <location>
        <begin position="20"/>
        <end position="47"/>
    </location>
</feature>
<accession>A0A2J6PHW1</accession>
<gene>
    <name evidence="2" type="ORF">NA56DRAFT_416676</name>
</gene>
<evidence type="ECO:0000313" key="3">
    <source>
        <dbReference type="Proteomes" id="UP000235672"/>
    </source>
</evidence>
<evidence type="ECO:0000256" key="1">
    <source>
        <dbReference type="SAM" id="Phobius"/>
    </source>
</evidence>
<keyword evidence="1" id="KW-1133">Transmembrane helix</keyword>
<keyword evidence="1" id="KW-0812">Transmembrane</keyword>
<protein>
    <submittedName>
        <fullName evidence="2">Uncharacterized protein</fullName>
    </submittedName>
</protein>
<dbReference type="AlphaFoldDB" id="A0A2J6PHW1"/>
<sequence>MAVSTTSSSDKSQPFVIKHWWVAGCAWGLSTLINVICKSGGTCFYYLQLRYRIKATNVVTSLRLRSSADKVKEKSKYQKISKTPCDPCPILPFLHCFVSL</sequence>
<proteinExistence type="predicted"/>